<evidence type="ECO:0000313" key="2">
    <source>
        <dbReference type="EMBL" id="CAA9267816.1"/>
    </source>
</evidence>
<sequence>MKIASLLAMKPAERFSALAWLCVRVALAMILIGAVVHLFQTGGIAPPKGQTKPWIGQNVPSVIPPVVSAVGFGTGALLLLIWLADDGRNVGDFLVPDRCRSRPPRAEPGSPT</sequence>
<name>A0A6J4J2R8_9BACT</name>
<reference evidence="2" key="1">
    <citation type="submission" date="2020-02" db="EMBL/GenBank/DDBJ databases">
        <authorList>
            <person name="Meier V. D."/>
        </authorList>
    </citation>
    <scope>NUCLEOTIDE SEQUENCE</scope>
    <source>
        <strain evidence="2">AVDCRST_MAG42</strain>
    </source>
</reference>
<organism evidence="2">
    <name type="scientific">uncultured Chthoniobacterales bacterium</name>
    <dbReference type="NCBI Taxonomy" id="1836801"/>
    <lineage>
        <taxon>Bacteria</taxon>
        <taxon>Pseudomonadati</taxon>
        <taxon>Verrucomicrobiota</taxon>
        <taxon>Spartobacteria</taxon>
        <taxon>Chthoniobacterales</taxon>
        <taxon>environmental samples</taxon>
    </lineage>
</organism>
<feature type="transmembrane region" description="Helical" evidence="1">
    <location>
        <begin position="21"/>
        <end position="42"/>
    </location>
</feature>
<feature type="transmembrane region" description="Helical" evidence="1">
    <location>
        <begin position="62"/>
        <end position="84"/>
    </location>
</feature>
<keyword evidence="1" id="KW-0472">Membrane</keyword>
<keyword evidence="1" id="KW-0812">Transmembrane</keyword>
<accession>A0A6J4J2R8</accession>
<evidence type="ECO:0000256" key="1">
    <source>
        <dbReference type="SAM" id="Phobius"/>
    </source>
</evidence>
<gene>
    <name evidence="2" type="ORF">AVDCRST_MAG42-3083</name>
</gene>
<dbReference type="AlphaFoldDB" id="A0A6J4J2R8"/>
<protein>
    <submittedName>
        <fullName evidence="2">Uncharacterized protein</fullName>
    </submittedName>
</protein>
<proteinExistence type="predicted"/>
<keyword evidence="1" id="KW-1133">Transmembrane helix</keyword>
<dbReference type="EMBL" id="CADCTA010000113">
    <property type="protein sequence ID" value="CAA9267816.1"/>
    <property type="molecule type" value="Genomic_DNA"/>
</dbReference>